<proteinExistence type="predicted"/>
<sequence>MAPIFGNPFKTPTAKYLLPFMRFLNIPTSVSDIQSKNPYAPIAKTSTKTSDCIYAKLLVSLSHEFGDELLGLFAYGSRVYGNARPHSDVDVDVLINSQRKCRRNVIIDGLEVEMFIHPPSHICHLLSTDETGIILRCYAFGRIIYDPNNILPPLQNLARIRWEAGPPALDAKDCWRPRYEIADLIRDLEDISFVHNEATAHFLLVKLVERLARIQEKLWHRWPEKLKRCIEEWETWDTVGGNLAKRALNSKIAWSERTRCARELAKYVLAPIGGVMPTEWHMDWEAIPPVEEPFIIPKIDLFI</sequence>
<keyword evidence="2" id="KW-1185">Reference proteome</keyword>
<accession>A0A9N8Z4X5</accession>
<evidence type="ECO:0000313" key="2">
    <source>
        <dbReference type="Proteomes" id="UP000789572"/>
    </source>
</evidence>
<dbReference type="Proteomes" id="UP000789572">
    <property type="component" value="Unassembled WGS sequence"/>
</dbReference>
<dbReference type="CDD" id="cd05403">
    <property type="entry name" value="NT_KNTase_like"/>
    <property type="match status" value="1"/>
</dbReference>
<reference evidence="1" key="1">
    <citation type="submission" date="2021-06" db="EMBL/GenBank/DDBJ databases">
        <authorList>
            <person name="Kallberg Y."/>
            <person name="Tangrot J."/>
            <person name="Rosling A."/>
        </authorList>
    </citation>
    <scope>NUCLEOTIDE SEQUENCE</scope>
    <source>
        <strain evidence="1">IA702</strain>
    </source>
</reference>
<dbReference type="AlphaFoldDB" id="A0A9N8Z4X5"/>
<dbReference type="EMBL" id="CAJVPJ010000081">
    <property type="protein sequence ID" value="CAG8473712.1"/>
    <property type="molecule type" value="Genomic_DNA"/>
</dbReference>
<protein>
    <submittedName>
        <fullName evidence="1">6930_t:CDS:1</fullName>
    </submittedName>
</protein>
<gene>
    <name evidence="1" type="ORF">POCULU_LOCUS1174</name>
</gene>
<dbReference type="SUPFAM" id="SSF81301">
    <property type="entry name" value="Nucleotidyltransferase"/>
    <property type="match status" value="1"/>
</dbReference>
<dbReference type="Gene3D" id="3.30.460.10">
    <property type="entry name" value="Beta Polymerase, domain 2"/>
    <property type="match status" value="1"/>
</dbReference>
<evidence type="ECO:0000313" key="1">
    <source>
        <dbReference type="EMBL" id="CAG8473712.1"/>
    </source>
</evidence>
<name>A0A9N8Z4X5_9GLOM</name>
<comment type="caution">
    <text evidence="1">The sequence shown here is derived from an EMBL/GenBank/DDBJ whole genome shotgun (WGS) entry which is preliminary data.</text>
</comment>
<dbReference type="InterPro" id="IPR043519">
    <property type="entry name" value="NT_sf"/>
</dbReference>
<dbReference type="OrthoDB" id="2310320at2759"/>
<organism evidence="1 2">
    <name type="scientific">Paraglomus occultum</name>
    <dbReference type="NCBI Taxonomy" id="144539"/>
    <lineage>
        <taxon>Eukaryota</taxon>
        <taxon>Fungi</taxon>
        <taxon>Fungi incertae sedis</taxon>
        <taxon>Mucoromycota</taxon>
        <taxon>Glomeromycotina</taxon>
        <taxon>Glomeromycetes</taxon>
        <taxon>Paraglomerales</taxon>
        <taxon>Paraglomeraceae</taxon>
        <taxon>Paraglomus</taxon>
    </lineage>
</organism>